<sequence length="90" mass="10680">MWYFHGFWERFLPVLLGSLPRWRLSTWKPPKPGRKKKSDKFIATLYAIMDKRPLRALSLLMALLWLAAFFGIRRALRRRPASWKSGMVSC</sequence>
<feature type="transmembrane region" description="Helical" evidence="1">
    <location>
        <begin position="54"/>
        <end position="72"/>
    </location>
</feature>
<dbReference type="AlphaFoldDB" id="A0A4P0XZD6"/>
<keyword evidence="1" id="KW-1133">Transmembrane helix</keyword>
<organism evidence="2">
    <name type="scientific">Klebsiella pneumoniae</name>
    <dbReference type="NCBI Taxonomy" id="573"/>
    <lineage>
        <taxon>Bacteria</taxon>
        <taxon>Pseudomonadati</taxon>
        <taxon>Pseudomonadota</taxon>
        <taxon>Gammaproteobacteria</taxon>
        <taxon>Enterobacterales</taxon>
        <taxon>Enterobacteriaceae</taxon>
        <taxon>Klebsiella/Raoultella group</taxon>
        <taxon>Klebsiella</taxon>
        <taxon>Klebsiella pneumoniae complex</taxon>
    </lineage>
</organism>
<keyword evidence="1" id="KW-0472">Membrane</keyword>
<reference evidence="2" key="1">
    <citation type="submission" date="2019-04" db="EMBL/GenBank/DDBJ databases">
        <authorList>
            <consortium name="Pathogen Informatics"/>
        </authorList>
    </citation>
    <scope>NUCLEOTIDE SEQUENCE</scope>
    <source>
        <strain evidence="2">NCTC9183</strain>
    </source>
</reference>
<dbReference type="EMBL" id="CABDVL010000003">
    <property type="protein sequence ID" value="VTM53421.1"/>
    <property type="molecule type" value="Genomic_DNA"/>
</dbReference>
<keyword evidence="1" id="KW-0812">Transmembrane</keyword>
<proteinExistence type="predicted"/>
<accession>A0A4P0XZD6</accession>
<dbReference type="Proteomes" id="UP000507695">
    <property type="component" value="Unassembled WGS sequence"/>
</dbReference>
<gene>
    <name evidence="2" type="ORF">NCTC9183_02497</name>
</gene>
<evidence type="ECO:0000313" key="2">
    <source>
        <dbReference type="EMBL" id="VTM53421.1"/>
    </source>
</evidence>
<name>A0A4P0XZD6_KLEPN</name>
<protein>
    <submittedName>
        <fullName evidence="2">Uncharacterized protein</fullName>
    </submittedName>
</protein>
<evidence type="ECO:0000256" key="1">
    <source>
        <dbReference type="SAM" id="Phobius"/>
    </source>
</evidence>